<evidence type="ECO:0000313" key="2">
    <source>
        <dbReference type="EMBL" id="EUJ64469.1"/>
    </source>
</evidence>
<dbReference type="RefSeq" id="WP_367301695.1">
    <property type="nucleotide sequence ID" value="NZ_AODM01000006.1"/>
</dbReference>
<feature type="transmembrane region" description="Helical" evidence="1">
    <location>
        <begin position="12"/>
        <end position="38"/>
    </location>
</feature>
<dbReference type="PATRIC" id="fig|1265822.4.peg.432"/>
<evidence type="ECO:0000256" key="1">
    <source>
        <dbReference type="SAM" id="Phobius"/>
    </source>
</evidence>
<accession>W7DS13</accession>
<name>W7DS13_9LIST</name>
<protein>
    <submittedName>
        <fullName evidence="2">Uncharacterized protein</fullName>
    </submittedName>
</protein>
<keyword evidence="1" id="KW-0812">Transmembrane</keyword>
<evidence type="ECO:0000313" key="3">
    <source>
        <dbReference type="Proteomes" id="UP000019241"/>
    </source>
</evidence>
<organism evidence="2 3">
    <name type="scientific">Listeria fleischmannii FSL S10-1203</name>
    <dbReference type="NCBI Taxonomy" id="1265822"/>
    <lineage>
        <taxon>Bacteria</taxon>
        <taxon>Bacillati</taxon>
        <taxon>Bacillota</taxon>
        <taxon>Bacilli</taxon>
        <taxon>Bacillales</taxon>
        <taxon>Listeriaceae</taxon>
        <taxon>Listeria</taxon>
    </lineage>
</organism>
<keyword evidence="1" id="KW-0472">Membrane</keyword>
<dbReference type="AlphaFoldDB" id="W7DS13"/>
<proteinExistence type="predicted"/>
<dbReference type="EMBL" id="AODM01000006">
    <property type="protein sequence ID" value="EUJ64469.1"/>
    <property type="molecule type" value="Genomic_DNA"/>
</dbReference>
<reference evidence="2 3" key="1">
    <citation type="submission" date="2012-12" db="EMBL/GenBank/DDBJ databases">
        <title>Novel taxa of Listeriaceae from agricultural environments in the United States.</title>
        <authorList>
            <person name="den Bakker H.C."/>
            <person name="Allred A."/>
            <person name="Warchocki S."/>
            <person name="Wright E.M."/>
            <person name="Burrell A."/>
            <person name="Nightingale K.K."/>
            <person name="Kephart D."/>
            <person name="Wiedmann M."/>
        </authorList>
    </citation>
    <scope>NUCLEOTIDE SEQUENCE [LARGE SCALE GENOMIC DNA]</scope>
    <source>
        <strain evidence="2 3">FSL S10-1203</strain>
    </source>
</reference>
<keyword evidence="1" id="KW-1133">Transmembrane helix</keyword>
<comment type="caution">
    <text evidence="2">The sequence shown here is derived from an EMBL/GenBank/DDBJ whole genome shotgun (WGS) entry which is preliminary data.</text>
</comment>
<gene>
    <name evidence="2" type="ORF">MCOL2_02107</name>
</gene>
<dbReference type="Proteomes" id="UP000019241">
    <property type="component" value="Unassembled WGS sequence"/>
</dbReference>
<sequence>MLIFTSVYVTTLVFLLVIRFLESANLMNIAFIFPAAFMPVILKNFIKRTLCLFWCYCGWGNESIYI</sequence>